<name>C8W8K7_LANP1</name>
<dbReference type="HOGENOM" id="CLU_1514902_0_0_11"/>
<organism evidence="2 3">
    <name type="scientific">Lancefieldella parvula (strain ATCC 33793 / DSM 20469 / CCUG 32760 / JCM 10300 / KCTC 3663 / VPI 0546 / 1246)</name>
    <name type="common">Atopobium parvulum</name>
    <dbReference type="NCBI Taxonomy" id="521095"/>
    <lineage>
        <taxon>Bacteria</taxon>
        <taxon>Bacillati</taxon>
        <taxon>Actinomycetota</taxon>
        <taxon>Coriobacteriia</taxon>
        <taxon>Coriobacteriales</taxon>
        <taxon>Atopobiaceae</taxon>
        <taxon>Lancefieldella</taxon>
    </lineage>
</organism>
<evidence type="ECO:0000313" key="2">
    <source>
        <dbReference type="EMBL" id="ACV50445.1"/>
    </source>
</evidence>
<dbReference type="EMBL" id="CP001721">
    <property type="protein sequence ID" value="ACV50445.1"/>
    <property type="molecule type" value="Genomic_DNA"/>
</dbReference>
<feature type="compositionally biased region" description="Basic and acidic residues" evidence="1">
    <location>
        <begin position="130"/>
        <end position="142"/>
    </location>
</feature>
<proteinExistence type="predicted"/>
<feature type="region of interest" description="Disordered" evidence="1">
    <location>
        <begin position="116"/>
        <end position="142"/>
    </location>
</feature>
<dbReference type="OrthoDB" id="3186723at2"/>
<evidence type="ECO:0000256" key="1">
    <source>
        <dbReference type="SAM" id="MobiDB-lite"/>
    </source>
</evidence>
<dbReference type="GeneID" id="84805547"/>
<dbReference type="KEGG" id="apv:Apar_0005"/>
<sequence>MNNQNEKPVRGGNETAKDLMSSLLGTFKDSKSMSKNRRAYLAWVEANGEREVKHTTGVFVREIAGREYPVLTVYVDNRMCMIDFLAQREVYRARLSEQGLEFSDLEFKLDKYNRHAGKGASSSKIQKQGKKIEKKALPELTTEEKSQISELVSSLSEPLKSTAYKAIEASFRQKKSL</sequence>
<evidence type="ECO:0008006" key="4">
    <source>
        <dbReference type="Google" id="ProtNLM"/>
    </source>
</evidence>
<keyword evidence="3" id="KW-1185">Reference proteome</keyword>
<dbReference type="STRING" id="521095.Apar_0005"/>
<dbReference type="eggNOG" id="COG5389">
    <property type="taxonomic scope" value="Bacteria"/>
</dbReference>
<dbReference type="AlphaFoldDB" id="C8W8K7"/>
<dbReference type="RefSeq" id="WP_012808105.1">
    <property type="nucleotide sequence ID" value="NC_013203.1"/>
</dbReference>
<accession>C8W8K7</accession>
<gene>
    <name evidence="2" type="ordered locus">Apar_0005</name>
</gene>
<reference evidence="2 3" key="1">
    <citation type="journal article" date="2009" name="Stand. Genomic Sci.">
        <title>Complete genome sequence of Atopobium parvulum type strain (IPP 1246).</title>
        <authorList>
            <person name="Copeland A."/>
            <person name="Sikorski J."/>
            <person name="Lapidus A."/>
            <person name="Nolan M."/>
            <person name="Del Rio T.G."/>
            <person name="Lucas S."/>
            <person name="Chen F."/>
            <person name="Tice H."/>
            <person name="Pitluck S."/>
            <person name="Cheng J.F."/>
            <person name="Pukall R."/>
            <person name="Chertkov O."/>
            <person name="Brettin T."/>
            <person name="Han C."/>
            <person name="Detter J.C."/>
            <person name="Kuske C."/>
            <person name="Bruce D."/>
            <person name="Goodwin L."/>
            <person name="Ivanova N."/>
            <person name="Mavromatis K."/>
            <person name="Mikhailova N."/>
            <person name="Chen A."/>
            <person name="Palaniappan K."/>
            <person name="Chain P."/>
            <person name="Rohde M."/>
            <person name="Goker M."/>
            <person name="Bristow J."/>
            <person name="Eisen J.A."/>
            <person name="Markowitz V."/>
            <person name="Hugenholtz P."/>
            <person name="Kyrpides N.C."/>
            <person name="Klenk H.P."/>
            <person name="Detter J.C."/>
        </authorList>
    </citation>
    <scope>NUCLEOTIDE SEQUENCE [LARGE SCALE GENOMIC DNA]</scope>
    <source>
        <strain evidence="3">ATCC 33793 / DSM 20469 / CCUG 32760 / JCM 10300 / KCTC 3663 / VPI 0546 / 1246</strain>
    </source>
</reference>
<evidence type="ECO:0000313" key="3">
    <source>
        <dbReference type="Proteomes" id="UP000000960"/>
    </source>
</evidence>
<dbReference type="Proteomes" id="UP000000960">
    <property type="component" value="Chromosome"/>
</dbReference>
<protein>
    <recommendedName>
        <fullName evidence="4">DUF721 domain-containing protein</fullName>
    </recommendedName>
</protein>